<dbReference type="GO" id="GO:0016747">
    <property type="term" value="F:acyltransferase activity, transferring groups other than amino-acyl groups"/>
    <property type="evidence" value="ECO:0007669"/>
    <property type="project" value="TreeGrafter"/>
</dbReference>
<accession>A0A1E5VVJ9</accession>
<dbReference type="PANTHER" id="PTHR31642">
    <property type="entry name" value="TRICHOTHECENE 3-O-ACETYLTRANSFERASE"/>
    <property type="match status" value="1"/>
</dbReference>
<dbReference type="AlphaFoldDB" id="A0A1E5VVJ9"/>
<protein>
    <recommendedName>
        <fullName evidence="5">RRM domain-containing protein</fullName>
    </recommendedName>
</protein>
<dbReference type="Pfam" id="PF02458">
    <property type="entry name" value="Transferase"/>
    <property type="match status" value="2"/>
</dbReference>
<evidence type="ECO:0000313" key="6">
    <source>
        <dbReference type="EMBL" id="OEL29145.1"/>
    </source>
</evidence>
<organism evidence="6 7">
    <name type="scientific">Dichanthelium oligosanthes</name>
    <dbReference type="NCBI Taxonomy" id="888268"/>
    <lineage>
        <taxon>Eukaryota</taxon>
        <taxon>Viridiplantae</taxon>
        <taxon>Streptophyta</taxon>
        <taxon>Embryophyta</taxon>
        <taxon>Tracheophyta</taxon>
        <taxon>Spermatophyta</taxon>
        <taxon>Magnoliopsida</taxon>
        <taxon>Liliopsida</taxon>
        <taxon>Poales</taxon>
        <taxon>Poaceae</taxon>
        <taxon>PACMAD clade</taxon>
        <taxon>Panicoideae</taxon>
        <taxon>Panicodae</taxon>
        <taxon>Paniceae</taxon>
        <taxon>Dichantheliinae</taxon>
        <taxon>Dichanthelium</taxon>
    </lineage>
</organism>
<keyword evidence="2" id="KW-0808">Transferase</keyword>
<dbReference type="InterPro" id="IPR035979">
    <property type="entry name" value="RBD_domain_sf"/>
</dbReference>
<dbReference type="PROSITE" id="PS50102">
    <property type="entry name" value="RRM"/>
    <property type="match status" value="1"/>
</dbReference>
<dbReference type="PANTHER" id="PTHR31642:SF237">
    <property type="entry name" value="OS06G0151100 PROTEIN"/>
    <property type="match status" value="1"/>
</dbReference>
<dbReference type="InterPro" id="IPR000504">
    <property type="entry name" value="RRM_dom"/>
</dbReference>
<dbReference type="Gene3D" id="3.30.559.10">
    <property type="entry name" value="Chloramphenicol acetyltransferase-like domain"/>
    <property type="match status" value="4"/>
</dbReference>
<dbReference type="Pfam" id="PF00076">
    <property type="entry name" value="RRM_1"/>
    <property type="match status" value="1"/>
</dbReference>
<evidence type="ECO:0000256" key="1">
    <source>
        <dbReference type="ARBA" id="ARBA00009861"/>
    </source>
</evidence>
<evidence type="ECO:0000313" key="7">
    <source>
        <dbReference type="Proteomes" id="UP000095767"/>
    </source>
</evidence>
<dbReference type="STRING" id="888268.A0A1E5VVJ9"/>
<evidence type="ECO:0000259" key="5">
    <source>
        <dbReference type="PROSITE" id="PS50102"/>
    </source>
</evidence>
<dbReference type="InterPro" id="IPR050317">
    <property type="entry name" value="Plant_Fungal_Acyltransferase"/>
</dbReference>
<proteinExistence type="inferred from homology"/>
<dbReference type="InterPro" id="IPR023213">
    <property type="entry name" value="CAT-like_dom_sf"/>
</dbReference>
<evidence type="ECO:0000256" key="3">
    <source>
        <dbReference type="ARBA" id="ARBA00023315"/>
    </source>
</evidence>
<dbReference type="Proteomes" id="UP000095767">
    <property type="component" value="Unassembled WGS sequence"/>
</dbReference>
<evidence type="ECO:0000256" key="4">
    <source>
        <dbReference type="PROSITE-ProRule" id="PRU00176"/>
    </source>
</evidence>
<dbReference type="EMBL" id="LWDX02028366">
    <property type="protein sequence ID" value="OEL29145.1"/>
    <property type="molecule type" value="Genomic_DNA"/>
</dbReference>
<dbReference type="OrthoDB" id="431169at2759"/>
<dbReference type="InterPro" id="IPR012677">
    <property type="entry name" value="Nucleotide-bd_a/b_plait_sf"/>
</dbReference>
<name>A0A1E5VVJ9_9POAL</name>
<comment type="similarity">
    <text evidence="1">Belongs to the plant acyltransferase family.</text>
</comment>
<reference evidence="6 7" key="1">
    <citation type="submission" date="2016-09" db="EMBL/GenBank/DDBJ databases">
        <title>The draft genome of Dichanthelium oligosanthes: A C3 panicoid grass species.</title>
        <authorList>
            <person name="Studer A.J."/>
            <person name="Schnable J.C."/>
            <person name="Brutnell T.P."/>
        </authorList>
    </citation>
    <scope>NUCLEOTIDE SEQUENCE [LARGE SCALE GENOMIC DNA]</scope>
    <source>
        <strain evidence="7">cv. Kellogg 1175</strain>
        <tissue evidence="6">Leaf</tissue>
    </source>
</reference>
<sequence length="1166" mass="124685">MSLSHHRLPPAAAAVDPYYVYAPHPAPHRQGVLTLFIAGLPDDVKPREIHNLFSHRPGFDHCLLEYTGRGNQAVAFVTFFTHEAALSAMTSLNVMEDQMSHQAQKMKIPVIRMNCLQIRVINQGTSSRMGNLPQMEPGFHVLKMRRRGGMPVAFADFTVSTLDFAGASKCCRARRGLSSLHHAQASAAIRRLPTAPAARSPCPLAPRPQSTLAPDGMPAERLDVAVSSRTLVRASDPPRGFPAVLQASNLDLILGSFHIYLVAVYPTPAAGFPAVAAAARAALPAFLSRFFPFAGRVVTNVSTGVPEIACDNAGAELVVAEAAGVRLADVDFADADRSIARVAVPFQHGLALSLQLVRFACGGFALSWGTNHLLADGHGLTALPNAWAELLRTGGVSWEPHHERASLFRPRSPPRFGPSLDAEFTRYAPASLPNSLLAATLVRRNYVVSAADVDRLRAAASTPSRRATRLEALSAHVWKLLAAAVGGSDAHCRMAWLVDGRPRLDPSRYDKGTVRRYLGNVLTYASREAAVHAVSSSPLPDVAAMAGAAIAGVFRSERFEELVDWMEARKGVFREGGKWTEVVGVGTGSPALVVSAFVAFRVDGDFGFGRPRLVMPWVRPGRLGSAAMTVARSPREDGSWVITARLWPRLADAVDADPEAVFKPATATRLGFGAPEQADVVEHASRLPSTMPLDVVVASRTLVRASDPPPGFPAVLLPSNLDLIFGSFHVYFIAVYPAPAAGFHAVAAAARKALPVFLSTFFPFAGRVVVADASTGVPEIACNNAGAELVVADAAAPLAELDFFDADRSLGAIPVPFDHDLALSLQLVRFACGGFALSWGCNHLLVDGHGATAMCNAWAELLRTGGLSWEPHHDRASLFQPRSPPRYSASLDAEFTRYALAGLPSSLLVATLVRRSYVVSAADVERLRAAASTPARRATRVEALSAHVWKLLAAAVGGSDTHCRMAWPVDGRARLDPARYDGGVLSRYLGNVVTYASREATVEAVSSSTLGDVAAMAGASIAGVFRSERFEELVDWMEARKGVFREGGKWTEAVGVGTGSPALVLSAFVSFRVDGDFGFGRPRLVTPWLRPGRLGSAAMTVTRSPGEDRSWVVTARMWPRLADAVEADPEAVFKPATASRLGFAAPEPDGVVQHTSPTCMRVRTET</sequence>
<evidence type="ECO:0000256" key="2">
    <source>
        <dbReference type="ARBA" id="ARBA00022679"/>
    </source>
</evidence>
<dbReference type="SUPFAM" id="SSF54928">
    <property type="entry name" value="RNA-binding domain, RBD"/>
    <property type="match status" value="1"/>
</dbReference>
<dbReference type="GO" id="GO:0003723">
    <property type="term" value="F:RNA binding"/>
    <property type="evidence" value="ECO:0007669"/>
    <property type="project" value="UniProtKB-UniRule"/>
</dbReference>
<keyword evidence="4" id="KW-0694">RNA-binding</keyword>
<comment type="caution">
    <text evidence="6">The sequence shown here is derived from an EMBL/GenBank/DDBJ whole genome shotgun (WGS) entry which is preliminary data.</text>
</comment>
<keyword evidence="3" id="KW-0012">Acyltransferase</keyword>
<gene>
    <name evidence="6" type="ORF">BAE44_0009838</name>
</gene>
<dbReference type="Gene3D" id="3.30.70.330">
    <property type="match status" value="1"/>
</dbReference>
<keyword evidence="7" id="KW-1185">Reference proteome</keyword>
<feature type="domain" description="RRM" evidence="5">
    <location>
        <begin position="33"/>
        <end position="113"/>
    </location>
</feature>